<proteinExistence type="predicted"/>
<reference evidence="2 3" key="1">
    <citation type="submission" date="2017-06" db="EMBL/GenBank/DDBJ databases">
        <authorList>
            <person name="Kim H.J."/>
            <person name="Triplett B.A."/>
        </authorList>
    </citation>
    <scope>NUCLEOTIDE SEQUENCE [LARGE SCALE GENOMIC DNA]</scope>
    <source>
        <strain evidence="2 3">B29T1</strain>
    </source>
</reference>
<dbReference type="InterPro" id="IPR051531">
    <property type="entry name" value="N-acetyltransferase"/>
</dbReference>
<dbReference type="Pfam" id="PF13302">
    <property type="entry name" value="Acetyltransf_3"/>
    <property type="match status" value="1"/>
</dbReference>
<protein>
    <submittedName>
        <fullName evidence="2">Protein N-acetyltransferase, RimJ/RimL family</fullName>
    </submittedName>
</protein>
<dbReference type="PANTHER" id="PTHR43792">
    <property type="entry name" value="GNAT FAMILY, PUTATIVE (AFU_ORTHOLOGUE AFUA_3G00765)-RELATED-RELATED"/>
    <property type="match status" value="1"/>
</dbReference>
<dbReference type="AlphaFoldDB" id="A0A212PVL1"/>
<dbReference type="GO" id="GO:0016747">
    <property type="term" value="F:acyltransferase activity, transferring groups other than amino-acyl groups"/>
    <property type="evidence" value="ECO:0007669"/>
    <property type="project" value="InterPro"/>
</dbReference>
<name>A0A212PVL1_9PROT</name>
<dbReference type="InterPro" id="IPR000182">
    <property type="entry name" value="GNAT_dom"/>
</dbReference>
<dbReference type="InterPro" id="IPR016181">
    <property type="entry name" value="Acyl_CoA_acyltransferase"/>
</dbReference>
<dbReference type="Proteomes" id="UP000197065">
    <property type="component" value="Unassembled WGS sequence"/>
</dbReference>
<keyword evidence="2" id="KW-0808">Transferase</keyword>
<accession>A0A212PVL1</accession>
<sequence length="180" mass="19421">MLIETARLRLRPFSAADSASLAALMADPLVMADLGGPLDRQASDARLERYIKAASEAGTARLAMETLSGSFVGYAGLMPQQAPHPLAGEHDIGWRLVPAAWGQGFATEAARAVVADGFGRLGLQRILAYTAFDNHRSQHVARKLGMRRAPERDFDLKELGVPLAGPAFVWTLERDGMPAR</sequence>
<evidence type="ECO:0000259" key="1">
    <source>
        <dbReference type="PROSITE" id="PS51186"/>
    </source>
</evidence>
<evidence type="ECO:0000313" key="3">
    <source>
        <dbReference type="Proteomes" id="UP000197065"/>
    </source>
</evidence>
<evidence type="ECO:0000313" key="2">
    <source>
        <dbReference type="EMBL" id="SNB50996.1"/>
    </source>
</evidence>
<keyword evidence="3" id="KW-1185">Reference proteome</keyword>
<dbReference type="OrthoDB" id="6293260at2"/>
<dbReference type="PANTHER" id="PTHR43792:SF1">
    <property type="entry name" value="N-ACETYLTRANSFERASE DOMAIN-CONTAINING PROTEIN"/>
    <property type="match status" value="1"/>
</dbReference>
<organism evidence="2 3">
    <name type="scientific">Arboricoccus pini</name>
    <dbReference type="NCBI Taxonomy" id="1963835"/>
    <lineage>
        <taxon>Bacteria</taxon>
        <taxon>Pseudomonadati</taxon>
        <taxon>Pseudomonadota</taxon>
        <taxon>Alphaproteobacteria</taxon>
        <taxon>Geminicoccales</taxon>
        <taxon>Geminicoccaceae</taxon>
        <taxon>Arboricoccus</taxon>
    </lineage>
</organism>
<dbReference type="RefSeq" id="WP_088559365.1">
    <property type="nucleotide sequence ID" value="NZ_FYEH01000001.1"/>
</dbReference>
<dbReference type="PROSITE" id="PS51186">
    <property type="entry name" value="GNAT"/>
    <property type="match status" value="1"/>
</dbReference>
<gene>
    <name evidence="2" type="ORF">SAMN07250955_10114</name>
</gene>
<feature type="domain" description="N-acetyltransferase" evidence="1">
    <location>
        <begin position="8"/>
        <end position="175"/>
    </location>
</feature>
<dbReference type="Gene3D" id="3.40.630.30">
    <property type="match status" value="1"/>
</dbReference>
<dbReference type="SUPFAM" id="SSF55729">
    <property type="entry name" value="Acyl-CoA N-acyltransferases (Nat)"/>
    <property type="match status" value="1"/>
</dbReference>
<dbReference type="EMBL" id="FYEH01000001">
    <property type="protein sequence ID" value="SNB50996.1"/>
    <property type="molecule type" value="Genomic_DNA"/>
</dbReference>